<organism evidence="1 2">
    <name type="scientific">Pandoraea bronchicola</name>
    <dbReference type="NCBI Taxonomy" id="2508287"/>
    <lineage>
        <taxon>Bacteria</taxon>
        <taxon>Pseudomonadati</taxon>
        <taxon>Pseudomonadota</taxon>
        <taxon>Betaproteobacteria</taxon>
        <taxon>Burkholderiales</taxon>
        <taxon>Burkholderiaceae</taxon>
        <taxon>Pandoraea</taxon>
    </lineage>
</organism>
<keyword evidence="2" id="KW-1185">Reference proteome</keyword>
<gene>
    <name evidence="1" type="ORF">PBR20603_04820</name>
</gene>
<name>A0A5E5BYD4_9BURK</name>
<dbReference type="EMBL" id="CABPST010000024">
    <property type="protein sequence ID" value="VVE90829.1"/>
    <property type="molecule type" value="Genomic_DNA"/>
</dbReference>
<accession>A0A5E5BYD4</accession>
<evidence type="ECO:0000313" key="2">
    <source>
        <dbReference type="Proteomes" id="UP000382040"/>
    </source>
</evidence>
<reference evidence="1 2" key="1">
    <citation type="submission" date="2019-08" db="EMBL/GenBank/DDBJ databases">
        <authorList>
            <person name="Peeters C."/>
        </authorList>
    </citation>
    <scope>NUCLEOTIDE SEQUENCE [LARGE SCALE GENOMIC DNA]</scope>
    <source>
        <strain evidence="1 2">LMG 20603</strain>
    </source>
</reference>
<dbReference type="Proteomes" id="UP000382040">
    <property type="component" value="Unassembled WGS sequence"/>
</dbReference>
<sequence>MNFDIVCNGDIEFRIREVSDLRHVNLAASDFTFDLGNTRLDRRARFGCVGAHLELVHAQVNRTVVLQVLHTADIRAQRDSARTGNVHRARAQRVGMRCGKRTALNAQARHTALITRQRQVTRAHLDQLRANRGYDRLRRRRIRVQNVRICLPSRLCRFTRDLAFEVVIIPQFAEHQHRIASDHVAFARQRADGERVFRLVFARLSGGNRNSRYIQRTAVQFDRRVGGDGFAAHLDRTFVGQCQTLQVRVGEGQFAVIDVRDECFAALRLRDRRLASVDQLHVLKLRFADRKVTIGEISDH</sequence>
<proteinExistence type="predicted"/>
<protein>
    <submittedName>
        <fullName evidence="1">Uncharacterized protein</fullName>
    </submittedName>
</protein>
<evidence type="ECO:0000313" key="1">
    <source>
        <dbReference type="EMBL" id="VVE90829.1"/>
    </source>
</evidence>
<dbReference type="AlphaFoldDB" id="A0A5E5BYD4"/>